<proteinExistence type="inferred from homology"/>
<dbReference type="Pfam" id="PF11807">
    <property type="entry name" value="UstYa"/>
    <property type="match status" value="1"/>
</dbReference>
<evidence type="ECO:0000256" key="3">
    <source>
        <dbReference type="ARBA" id="ARBA00035112"/>
    </source>
</evidence>
<dbReference type="PANTHER" id="PTHR33365:SF11">
    <property type="entry name" value="TAT PATHWAY SIGNAL SEQUENCE"/>
    <property type="match status" value="1"/>
</dbReference>
<evidence type="ECO:0000313" key="5">
    <source>
        <dbReference type="Proteomes" id="UP001240678"/>
    </source>
</evidence>
<dbReference type="AlphaFoldDB" id="A0AAI9YNR2"/>
<dbReference type="EMBL" id="MOOE01000014">
    <property type="protein sequence ID" value="KAK1517759.1"/>
    <property type="molecule type" value="Genomic_DNA"/>
</dbReference>
<gene>
    <name evidence="4" type="ORF">CCOS01_12016</name>
</gene>
<dbReference type="RefSeq" id="XP_060309109.1">
    <property type="nucleotide sequence ID" value="XM_060460166.1"/>
</dbReference>
<evidence type="ECO:0000313" key="4">
    <source>
        <dbReference type="EMBL" id="KAK1517759.1"/>
    </source>
</evidence>
<dbReference type="GO" id="GO:0016491">
    <property type="term" value="F:oxidoreductase activity"/>
    <property type="evidence" value="ECO:0007669"/>
    <property type="project" value="UniProtKB-KW"/>
</dbReference>
<reference evidence="4 5" key="1">
    <citation type="submission" date="2016-10" db="EMBL/GenBank/DDBJ databases">
        <title>The genome sequence of Colletotrichum fioriniae PJ7.</title>
        <authorList>
            <person name="Baroncelli R."/>
        </authorList>
    </citation>
    <scope>NUCLEOTIDE SEQUENCE [LARGE SCALE GENOMIC DNA]</scope>
    <source>
        <strain evidence="4 5">IMI 309622</strain>
    </source>
</reference>
<sequence length="146" mass="16005">MPPSASVNNAWSSLLPKEGGFFEHPAIISSASWFCCVPSSPLPRCVAPSTVRALPRHQRLSANTSHFTSHLNHDGAHSTMDADLSYDIFNVGHCSDLLRQAILCRPDLMTENLEPNSGGGTGFGTEHRCVKWQELMDGDEPITLRF</sequence>
<evidence type="ECO:0000256" key="2">
    <source>
        <dbReference type="ARBA" id="ARBA00023002"/>
    </source>
</evidence>
<comment type="similarity">
    <text evidence="3">Belongs to the ustYa family.</text>
</comment>
<keyword evidence="5" id="KW-1185">Reference proteome</keyword>
<evidence type="ECO:0000256" key="1">
    <source>
        <dbReference type="ARBA" id="ARBA00004685"/>
    </source>
</evidence>
<dbReference type="GO" id="GO:0043386">
    <property type="term" value="P:mycotoxin biosynthetic process"/>
    <property type="evidence" value="ECO:0007669"/>
    <property type="project" value="InterPro"/>
</dbReference>
<name>A0AAI9YNR2_9PEZI</name>
<organism evidence="4 5">
    <name type="scientific">Colletotrichum costaricense</name>
    <dbReference type="NCBI Taxonomy" id="1209916"/>
    <lineage>
        <taxon>Eukaryota</taxon>
        <taxon>Fungi</taxon>
        <taxon>Dikarya</taxon>
        <taxon>Ascomycota</taxon>
        <taxon>Pezizomycotina</taxon>
        <taxon>Sordariomycetes</taxon>
        <taxon>Hypocreomycetidae</taxon>
        <taxon>Glomerellales</taxon>
        <taxon>Glomerellaceae</taxon>
        <taxon>Colletotrichum</taxon>
        <taxon>Colletotrichum acutatum species complex</taxon>
    </lineage>
</organism>
<keyword evidence="2" id="KW-0560">Oxidoreductase</keyword>
<comment type="pathway">
    <text evidence="1">Mycotoxin biosynthesis.</text>
</comment>
<protein>
    <submittedName>
        <fullName evidence="4">Uncharacterized protein</fullName>
    </submittedName>
</protein>
<accession>A0AAI9YNR2</accession>
<dbReference type="InterPro" id="IPR021765">
    <property type="entry name" value="UstYa-like"/>
</dbReference>
<dbReference type="PANTHER" id="PTHR33365">
    <property type="entry name" value="YALI0B05434P"/>
    <property type="match status" value="1"/>
</dbReference>
<comment type="caution">
    <text evidence="4">The sequence shown here is derived from an EMBL/GenBank/DDBJ whole genome shotgun (WGS) entry which is preliminary data.</text>
</comment>
<dbReference type="GeneID" id="85343713"/>
<dbReference type="Proteomes" id="UP001240678">
    <property type="component" value="Unassembled WGS sequence"/>
</dbReference>